<reference evidence="5" key="1">
    <citation type="submission" date="2025-08" db="UniProtKB">
        <authorList>
            <consortium name="RefSeq"/>
        </authorList>
    </citation>
    <scope>IDENTIFICATION</scope>
</reference>
<dbReference type="AlphaFoldDB" id="A0A6P7JH07"/>
<keyword evidence="2" id="KW-0645">Protease</keyword>
<dbReference type="CTD" id="646951"/>
<dbReference type="Pfam" id="PF13898">
    <property type="entry name" value="MINDY-3_4_CD"/>
    <property type="match status" value="1"/>
</dbReference>
<dbReference type="PANTHER" id="PTHR12473">
    <property type="entry name" value="UBIQUITIN CARBOXYL-TERMINAL HYDROLASE MINDY-4-RELATED"/>
    <property type="match status" value="1"/>
</dbReference>
<dbReference type="InterPro" id="IPR025257">
    <property type="entry name" value="MINDY-3/4_CD"/>
</dbReference>
<dbReference type="PANTHER" id="PTHR12473:SF18">
    <property type="entry name" value="INACTIVE UBIQUITIN CARBOXYL-TERMINAL HYDROLASE MINDY-4B"/>
    <property type="match status" value="1"/>
</dbReference>
<dbReference type="OrthoDB" id="10263628at2759"/>
<comment type="catalytic activity">
    <reaction evidence="2">
        <text>Thiol-dependent hydrolysis of ester, thioester, amide, peptide and isopeptide bonds formed by the C-terminal Gly of ubiquitin (a 76-residue protein attached to proteins as an intracellular targeting signal).</text>
        <dbReference type="EC" id="3.4.19.12"/>
    </reaction>
</comment>
<dbReference type="SMART" id="SM01174">
    <property type="entry name" value="DUF4205"/>
    <property type="match status" value="1"/>
</dbReference>
<evidence type="ECO:0000313" key="5">
    <source>
        <dbReference type="RefSeq" id="XP_028276013.1"/>
    </source>
</evidence>
<dbReference type="GO" id="GO:0004843">
    <property type="term" value="F:cysteine-type deubiquitinase activity"/>
    <property type="evidence" value="ECO:0007669"/>
    <property type="project" value="UniProtKB-UniRule"/>
</dbReference>
<dbReference type="InParanoid" id="A0A6P7JH07"/>
<dbReference type="GO" id="GO:0006508">
    <property type="term" value="P:proteolysis"/>
    <property type="evidence" value="ECO:0007669"/>
    <property type="project" value="UniProtKB-KW"/>
</dbReference>
<dbReference type="Proteomes" id="UP000515145">
    <property type="component" value="Chromosome 13"/>
</dbReference>
<gene>
    <name evidence="5" type="primary">mindy4b</name>
</gene>
<dbReference type="EC" id="3.4.19.12" evidence="2"/>
<proteinExistence type="inferred from homology"/>
<evidence type="ECO:0000313" key="4">
    <source>
        <dbReference type="Proteomes" id="UP000515145"/>
    </source>
</evidence>
<keyword evidence="2 5" id="KW-0378">Hydrolase</keyword>
<dbReference type="InterPro" id="IPR039785">
    <property type="entry name" value="MINY3/4"/>
</dbReference>
<sequence>MTDLGLGYIELLQQEVKKNPDRLLDVGREEQQEELPPRSRTLPSLCSIPQRLAISAGLGGTPVTPNLTESLRRILFGRTFHVFNYEWRKSCFQFREPDSQLSYALRADRGGARAVQMVIQARIIKHLLSDSWTLHSLTDVSHREQERALAASLSDSLWLAGQEESATVTLVTEDYCITPHLDYKLDTFTERLQLFTFDTKDAVREFILDHIQCFKEEGGHGVILFLYSLICSRSVERLKEDLDSTTAHLLHLSLGNFVCRQALLNLLLTGRASPQVFNGKLCFGEDGLPLECPLQGVLTRSDVGYLHWSREQVDRGKLPQVESHMLKTPCVPVWVCCINSSHSVLFSLTRSLLSDWRTEHQFQLYYYNGQSSQSATARLTIDTHSHHWEALSTDPGGDPEKRFPSLEMAIRTKWDGAAIDWNGTSPFY</sequence>
<keyword evidence="2" id="KW-0788">Thiol protease</keyword>
<feature type="domain" description="Deubiquitinating enzyme MINDY-3/4 conserved" evidence="3">
    <location>
        <begin position="72"/>
        <end position="423"/>
    </location>
</feature>
<protein>
    <recommendedName>
        <fullName evidence="2">Ubiquitin carboxyl-terminal hydrolase MINDY</fullName>
        <ecNumber evidence="2">3.4.19.12</ecNumber>
    </recommendedName>
</protein>
<dbReference type="RefSeq" id="XP_028276013.1">
    <property type="nucleotide sequence ID" value="XM_028420212.1"/>
</dbReference>
<keyword evidence="2" id="KW-0833">Ubl conjugation pathway</keyword>
<dbReference type="GO" id="GO:0071108">
    <property type="term" value="P:protein K48-linked deubiquitination"/>
    <property type="evidence" value="ECO:0007669"/>
    <property type="project" value="InterPro"/>
</dbReference>
<name>A0A6P7JH07_9TELE</name>
<comment type="function">
    <text evidence="2">Hydrolase that can remove 'Lys-48'-linked conjugated ubiquitin from proteins.</text>
</comment>
<accession>A0A6P7JH07</accession>
<evidence type="ECO:0000256" key="2">
    <source>
        <dbReference type="RuleBase" id="RU367088"/>
    </source>
</evidence>
<keyword evidence="4" id="KW-1185">Reference proteome</keyword>
<dbReference type="GO" id="GO:1990380">
    <property type="term" value="F:K48-linked deubiquitinase activity"/>
    <property type="evidence" value="ECO:0007669"/>
    <property type="project" value="UniProtKB-UniRule"/>
</dbReference>
<comment type="similarity">
    <text evidence="1 2">Belongs to the MINDY deubiquitinase family. FAM188 subfamily.</text>
</comment>
<evidence type="ECO:0000256" key="1">
    <source>
        <dbReference type="ARBA" id="ARBA00011074"/>
    </source>
</evidence>
<evidence type="ECO:0000259" key="3">
    <source>
        <dbReference type="SMART" id="SM01174"/>
    </source>
</evidence>
<organism evidence="4 5">
    <name type="scientific">Parambassis ranga</name>
    <name type="common">Indian glassy fish</name>
    <dbReference type="NCBI Taxonomy" id="210632"/>
    <lineage>
        <taxon>Eukaryota</taxon>
        <taxon>Metazoa</taxon>
        <taxon>Chordata</taxon>
        <taxon>Craniata</taxon>
        <taxon>Vertebrata</taxon>
        <taxon>Euteleostomi</taxon>
        <taxon>Actinopterygii</taxon>
        <taxon>Neopterygii</taxon>
        <taxon>Teleostei</taxon>
        <taxon>Neoteleostei</taxon>
        <taxon>Acanthomorphata</taxon>
        <taxon>Ovalentaria</taxon>
        <taxon>Ambassidae</taxon>
        <taxon>Parambassis</taxon>
    </lineage>
</organism>
<dbReference type="GeneID" id="114445257"/>